<dbReference type="RefSeq" id="WP_189435097.1">
    <property type="nucleotide sequence ID" value="NZ_BMXE01000001.1"/>
</dbReference>
<organism evidence="4 5">
    <name type="scientific">Pseudovibrio japonicus</name>
    <dbReference type="NCBI Taxonomy" id="366534"/>
    <lineage>
        <taxon>Bacteria</taxon>
        <taxon>Pseudomonadati</taxon>
        <taxon>Pseudomonadota</taxon>
        <taxon>Alphaproteobacteria</taxon>
        <taxon>Hyphomicrobiales</taxon>
        <taxon>Stappiaceae</taxon>
        <taxon>Pseudovibrio</taxon>
    </lineage>
</organism>
<keyword evidence="1" id="KW-0560">Oxidoreductase</keyword>
<reference evidence="5" key="1">
    <citation type="journal article" date="2019" name="Int. J. Syst. Evol. Microbiol.">
        <title>The Global Catalogue of Microorganisms (GCM) 10K type strain sequencing project: providing services to taxonomists for standard genome sequencing and annotation.</title>
        <authorList>
            <consortium name="The Broad Institute Genomics Platform"/>
            <consortium name="The Broad Institute Genome Sequencing Center for Infectious Disease"/>
            <person name="Wu L."/>
            <person name="Ma J."/>
        </authorList>
    </citation>
    <scope>NUCLEOTIDE SEQUENCE [LARGE SCALE GENOMIC DNA]</scope>
    <source>
        <strain evidence="5">KCTC 12861</strain>
    </source>
</reference>
<dbReference type="InterPro" id="IPR055170">
    <property type="entry name" value="GFO_IDH_MocA-like_dom"/>
</dbReference>
<evidence type="ECO:0000259" key="2">
    <source>
        <dbReference type="Pfam" id="PF01408"/>
    </source>
</evidence>
<dbReference type="Pfam" id="PF22725">
    <property type="entry name" value="GFO_IDH_MocA_C3"/>
    <property type="match status" value="1"/>
</dbReference>
<dbReference type="Pfam" id="PF01408">
    <property type="entry name" value="GFO_IDH_MocA"/>
    <property type="match status" value="1"/>
</dbReference>
<evidence type="ECO:0000313" key="5">
    <source>
        <dbReference type="Proteomes" id="UP000637980"/>
    </source>
</evidence>
<evidence type="ECO:0000256" key="1">
    <source>
        <dbReference type="ARBA" id="ARBA00023002"/>
    </source>
</evidence>
<dbReference type="Gene3D" id="3.30.360.10">
    <property type="entry name" value="Dihydrodipicolinate Reductase, domain 2"/>
    <property type="match status" value="1"/>
</dbReference>
<dbReference type="InterPro" id="IPR050463">
    <property type="entry name" value="Gfo/Idh/MocA_oxidrdct_glycsds"/>
</dbReference>
<protein>
    <submittedName>
        <fullName evidence="4">Myo-inositol 2-dehydrogenase</fullName>
    </submittedName>
</protein>
<dbReference type="EMBL" id="BMXE01000001">
    <property type="protein sequence ID" value="GHB20198.1"/>
    <property type="molecule type" value="Genomic_DNA"/>
</dbReference>
<accession>A0ABQ3DZQ6</accession>
<dbReference type="PANTHER" id="PTHR43818:SF11">
    <property type="entry name" value="BCDNA.GH03377"/>
    <property type="match status" value="1"/>
</dbReference>
<dbReference type="SUPFAM" id="SSF51735">
    <property type="entry name" value="NAD(P)-binding Rossmann-fold domains"/>
    <property type="match status" value="1"/>
</dbReference>
<dbReference type="Gene3D" id="3.40.50.720">
    <property type="entry name" value="NAD(P)-binding Rossmann-like Domain"/>
    <property type="match status" value="1"/>
</dbReference>
<feature type="domain" description="GFO/IDH/MocA-like oxidoreductase" evidence="3">
    <location>
        <begin position="138"/>
        <end position="272"/>
    </location>
</feature>
<comment type="caution">
    <text evidence="4">The sequence shown here is derived from an EMBL/GenBank/DDBJ whole genome shotgun (WGS) entry which is preliminary data.</text>
</comment>
<dbReference type="InterPro" id="IPR036291">
    <property type="entry name" value="NAD(P)-bd_dom_sf"/>
</dbReference>
<dbReference type="PANTHER" id="PTHR43818">
    <property type="entry name" value="BCDNA.GH03377"/>
    <property type="match status" value="1"/>
</dbReference>
<gene>
    <name evidence="4" type="ORF">GCM10007094_05190</name>
</gene>
<sequence>MEKIGVGLIGTGYMGKCHALAWNAVQGVFGGKLKPELVMLATANEELAAARAKDFGFAKSTGNWRDMLADPDVHIISITTPNEFHPEMAIAALQAGKHVYCEKPMAPSFAEAKNMLEAARKSGKQTFLGYNYIQNPMMRRIRTLLDAGEIGDVLQVRLEMDEDFMANPADEWSIRSGAASGFGALDDFGVHTMSLLMALNLRMAKVLCQMSKPYETRKDANGNKKPVETYDMATVLIELANGGNGTIQLNRSAWGRKGRIALQVFGSKGSIVYDQERMNELNVYKAEGDPAAQGYTTILAGPAHPPYDRFIPAPGHSLGFNDLKVIEVSEILKSLQGEEASLIDFEEGIVIEGLVQSMAKSHEKACWITV</sequence>
<evidence type="ECO:0000259" key="3">
    <source>
        <dbReference type="Pfam" id="PF22725"/>
    </source>
</evidence>
<proteinExistence type="predicted"/>
<evidence type="ECO:0000313" key="4">
    <source>
        <dbReference type="EMBL" id="GHB20198.1"/>
    </source>
</evidence>
<dbReference type="Proteomes" id="UP000637980">
    <property type="component" value="Unassembled WGS sequence"/>
</dbReference>
<dbReference type="InterPro" id="IPR000683">
    <property type="entry name" value="Gfo/Idh/MocA-like_OxRdtase_N"/>
</dbReference>
<name>A0ABQ3DZQ6_9HYPH</name>
<feature type="domain" description="Gfo/Idh/MocA-like oxidoreductase N-terminal" evidence="2">
    <location>
        <begin position="4"/>
        <end position="130"/>
    </location>
</feature>
<keyword evidence="5" id="KW-1185">Reference proteome</keyword>
<dbReference type="SUPFAM" id="SSF55347">
    <property type="entry name" value="Glyceraldehyde-3-phosphate dehydrogenase-like, C-terminal domain"/>
    <property type="match status" value="1"/>
</dbReference>